<keyword evidence="1" id="KW-0472">Membrane</keyword>
<feature type="transmembrane region" description="Helical" evidence="1">
    <location>
        <begin position="75"/>
        <end position="94"/>
    </location>
</feature>
<name>A0A9D0YTV0_9FIRM</name>
<feature type="transmembrane region" description="Helical" evidence="1">
    <location>
        <begin position="21"/>
        <end position="40"/>
    </location>
</feature>
<evidence type="ECO:0000313" key="3">
    <source>
        <dbReference type="Proteomes" id="UP000886819"/>
    </source>
</evidence>
<evidence type="ECO:0008006" key="4">
    <source>
        <dbReference type="Google" id="ProtNLM"/>
    </source>
</evidence>
<feature type="transmembrane region" description="Helical" evidence="1">
    <location>
        <begin position="46"/>
        <end position="63"/>
    </location>
</feature>
<keyword evidence="1" id="KW-0812">Transmembrane</keyword>
<proteinExistence type="predicted"/>
<dbReference type="AlphaFoldDB" id="A0A9D0YTV0"/>
<evidence type="ECO:0000313" key="2">
    <source>
        <dbReference type="EMBL" id="HIQ62171.1"/>
    </source>
</evidence>
<gene>
    <name evidence="2" type="ORF">IAA66_01120</name>
</gene>
<feature type="transmembrane region" description="Helical" evidence="1">
    <location>
        <begin position="186"/>
        <end position="204"/>
    </location>
</feature>
<dbReference type="EMBL" id="DVFI01000013">
    <property type="protein sequence ID" value="HIQ62171.1"/>
    <property type="molecule type" value="Genomic_DNA"/>
</dbReference>
<comment type="caution">
    <text evidence="2">The sequence shown here is derived from an EMBL/GenBank/DDBJ whole genome shotgun (WGS) entry which is preliminary data.</text>
</comment>
<reference evidence="2" key="1">
    <citation type="submission" date="2020-10" db="EMBL/GenBank/DDBJ databases">
        <authorList>
            <person name="Gilroy R."/>
        </authorList>
    </citation>
    <scope>NUCLEOTIDE SEQUENCE</scope>
    <source>
        <strain evidence="2">ChiHile30-977</strain>
    </source>
</reference>
<sequence length="233" mass="26193">MQRQIGFRPISVRAYANHDTGLLGIIAVICMIFDHVGSALLPNVMWLRVVGRLAFPLFAWGIAIGAEHTRSLPRYALRLLAAGIVSQPFYMYALNHPLDKLNIFATLLLGLLSIWGLKEKKEWLTVAALLATQFIDMDYGLRGVACILLLWMLHDHPLALSVCFSAYCVMWGASGSVIWETSLFRVRLQTAAILVLPLILWPVAGRTKTPRWLMYAAYPGHLAILWLLRSLLR</sequence>
<feature type="transmembrane region" description="Helical" evidence="1">
    <location>
        <begin position="158"/>
        <end position="179"/>
    </location>
</feature>
<evidence type="ECO:0000256" key="1">
    <source>
        <dbReference type="SAM" id="Phobius"/>
    </source>
</evidence>
<feature type="transmembrane region" description="Helical" evidence="1">
    <location>
        <begin position="210"/>
        <end position="228"/>
    </location>
</feature>
<organism evidence="2 3">
    <name type="scientific">Candidatus Avichristensenella intestinipullorum</name>
    <dbReference type="NCBI Taxonomy" id="2840693"/>
    <lineage>
        <taxon>Bacteria</taxon>
        <taxon>Bacillati</taxon>
        <taxon>Bacillota</taxon>
        <taxon>Clostridia</taxon>
        <taxon>Candidatus Avichristensenella</taxon>
    </lineage>
</organism>
<accession>A0A9D0YTV0</accession>
<dbReference type="Pfam" id="PF05857">
    <property type="entry name" value="TraX"/>
    <property type="match status" value="1"/>
</dbReference>
<dbReference type="Proteomes" id="UP000886819">
    <property type="component" value="Unassembled WGS sequence"/>
</dbReference>
<reference evidence="2" key="2">
    <citation type="journal article" date="2021" name="PeerJ">
        <title>Extensive microbial diversity within the chicken gut microbiome revealed by metagenomics and culture.</title>
        <authorList>
            <person name="Gilroy R."/>
            <person name="Ravi A."/>
            <person name="Getino M."/>
            <person name="Pursley I."/>
            <person name="Horton D.L."/>
            <person name="Alikhan N.F."/>
            <person name="Baker D."/>
            <person name="Gharbi K."/>
            <person name="Hall N."/>
            <person name="Watson M."/>
            <person name="Adriaenssens E.M."/>
            <person name="Foster-Nyarko E."/>
            <person name="Jarju S."/>
            <person name="Secka A."/>
            <person name="Antonio M."/>
            <person name="Oren A."/>
            <person name="Chaudhuri R.R."/>
            <person name="La Ragione R."/>
            <person name="Hildebrand F."/>
            <person name="Pallen M.J."/>
        </authorList>
    </citation>
    <scope>NUCLEOTIDE SEQUENCE</scope>
    <source>
        <strain evidence="2">ChiHile30-977</strain>
    </source>
</reference>
<dbReference type="InterPro" id="IPR008875">
    <property type="entry name" value="TraX"/>
</dbReference>
<protein>
    <recommendedName>
        <fullName evidence="4">Conjugal transfer protein TraX</fullName>
    </recommendedName>
</protein>
<keyword evidence="1" id="KW-1133">Transmembrane helix</keyword>